<feature type="compositionally biased region" description="Low complexity" evidence="1">
    <location>
        <begin position="166"/>
        <end position="203"/>
    </location>
</feature>
<name>A0A1M5FBI3_9BACE</name>
<evidence type="ECO:0000313" key="2">
    <source>
        <dbReference type="EMBL" id="SHF88816.1"/>
    </source>
</evidence>
<organism evidence="2 3">
    <name type="scientific">Bacteroides faecichinchillae</name>
    <dbReference type="NCBI Taxonomy" id="871325"/>
    <lineage>
        <taxon>Bacteria</taxon>
        <taxon>Pseudomonadati</taxon>
        <taxon>Bacteroidota</taxon>
        <taxon>Bacteroidia</taxon>
        <taxon>Bacteroidales</taxon>
        <taxon>Bacteroidaceae</taxon>
        <taxon>Bacteroides</taxon>
    </lineage>
</organism>
<dbReference type="RefSeq" id="WP_073350351.1">
    <property type="nucleotide sequence ID" value="NZ_FQVD01000043.1"/>
</dbReference>
<dbReference type="EMBL" id="FQVD01000043">
    <property type="protein sequence ID" value="SHF88816.1"/>
    <property type="molecule type" value="Genomic_DNA"/>
</dbReference>
<dbReference type="OrthoDB" id="1122633at2"/>
<dbReference type="AlphaFoldDB" id="A0A1M5FBI3"/>
<protein>
    <recommendedName>
        <fullName evidence="4">Natural product</fullName>
    </recommendedName>
</protein>
<evidence type="ECO:0008006" key="4">
    <source>
        <dbReference type="Google" id="ProtNLM"/>
    </source>
</evidence>
<dbReference type="Proteomes" id="UP000184436">
    <property type="component" value="Unassembled WGS sequence"/>
</dbReference>
<gene>
    <name evidence="2" type="ORF">SAMN05444349_1434</name>
</gene>
<evidence type="ECO:0000313" key="3">
    <source>
        <dbReference type="Proteomes" id="UP000184436"/>
    </source>
</evidence>
<evidence type="ECO:0000256" key="1">
    <source>
        <dbReference type="SAM" id="MobiDB-lite"/>
    </source>
</evidence>
<sequence length="203" mass="22572">MKKERKLRRLDFDLIQAEMSVIDGELLRSIVGGYQDDCFWRCIAYIEGGDYSESGAESYADAYDPEAGRYFNGAGMKNPEMKEYINQMYTGSTQHNIIQYDPTKVPGMSTAGNTTTHVVVFKEDVKNSNGEVIAFKVYDPQQSKSYEIPFDSVMDILSIGNEKKNNGSLYGSSDSYGNSSSSDYADSSYHGNSSDYGSSSYYG</sequence>
<feature type="region of interest" description="Disordered" evidence="1">
    <location>
        <begin position="164"/>
        <end position="203"/>
    </location>
</feature>
<proteinExistence type="predicted"/>
<accession>A0A1M5FBI3</accession>
<keyword evidence="3" id="KW-1185">Reference proteome</keyword>
<reference evidence="2 3" key="1">
    <citation type="submission" date="2016-11" db="EMBL/GenBank/DDBJ databases">
        <authorList>
            <person name="Jaros S."/>
            <person name="Januszkiewicz K."/>
            <person name="Wedrychowicz H."/>
        </authorList>
    </citation>
    <scope>NUCLEOTIDE SEQUENCE [LARGE SCALE GENOMIC DNA]</scope>
    <source>
        <strain evidence="2 3">DSM 26883</strain>
    </source>
</reference>